<keyword evidence="1" id="KW-0175">Coiled coil</keyword>
<protein>
    <submittedName>
        <fullName evidence="3">Pentapeptide repeat-containing protein</fullName>
    </submittedName>
</protein>
<gene>
    <name evidence="3" type="ORF">GCM10009533_46500</name>
</gene>
<keyword evidence="2" id="KW-1133">Transmembrane helix</keyword>
<feature type="coiled-coil region" evidence="1">
    <location>
        <begin position="54"/>
        <end position="88"/>
    </location>
</feature>
<accession>A0ABN1DG62</accession>
<evidence type="ECO:0000313" key="4">
    <source>
        <dbReference type="Proteomes" id="UP001500729"/>
    </source>
</evidence>
<name>A0ABN1DG62_SACER</name>
<organism evidence="3 4">
    <name type="scientific">Saccharopolyspora erythraea</name>
    <name type="common">Streptomyces erythraeus</name>
    <dbReference type="NCBI Taxonomy" id="1836"/>
    <lineage>
        <taxon>Bacteria</taxon>
        <taxon>Bacillati</taxon>
        <taxon>Actinomycetota</taxon>
        <taxon>Actinomycetes</taxon>
        <taxon>Pseudonocardiales</taxon>
        <taxon>Pseudonocardiaceae</taxon>
        <taxon>Saccharopolyspora</taxon>
    </lineage>
</organism>
<dbReference type="Pfam" id="PF13576">
    <property type="entry name" value="Pentapeptide_3"/>
    <property type="match status" value="1"/>
</dbReference>
<evidence type="ECO:0000313" key="3">
    <source>
        <dbReference type="EMBL" id="GAA0542165.1"/>
    </source>
</evidence>
<dbReference type="Proteomes" id="UP001500729">
    <property type="component" value="Unassembled WGS sequence"/>
</dbReference>
<keyword evidence="2" id="KW-0472">Membrane</keyword>
<keyword evidence="4" id="KW-1185">Reference proteome</keyword>
<comment type="caution">
    <text evidence="3">The sequence shown here is derived from an EMBL/GenBank/DDBJ whole genome shotgun (WGS) entry which is preliminary data.</text>
</comment>
<keyword evidence="2" id="KW-0812">Transmembrane</keyword>
<feature type="transmembrane region" description="Helical" evidence="2">
    <location>
        <begin position="41"/>
        <end position="58"/>
    </location>
</feature>
<evidence type="ECO:0000256" key="2">
    <source>
        <dbReference type="SAM" id="Phobius"/>
    </source>
</evidence>
<dbReference type="EMBL" id="BAAAGS010000034">
    <property type="protein sequence ID" value="GAA0542165.1"/>
    <property type="molecule type" value="Genomic_DNA"/>
</dbReference>
<dbReference type="Gene3D" id="2.160.20.80">
    <property type="entry name" value="E3 ubiquitin-protein ligase SopA"/>
    <property type="match status" value="1"/>
</dbReference>
<proteinExistence type="predicted"/>
<dbReference type="InterPro" id="IPR001646">
    <property type="entry name" value="5peptide_repeat"/>
</dbReference>
<evidence type="ECO:0000256" key="1">
    <source>
        <dbReference type="SAM" id="Coils"/>
    </source>
</evidence>
<feature type="transmembrane region" description="Helical" evidence="2">
    <location>
        <begin position="7"/>
        <end position="29"/>
    </location>
</feature>
<dbReference type="RefSeq" id="WP_009948807.1">
    <property type="nucleotide sequence ID" value="NZ_BAAAGS010000034.1"/>
</dbReference>
<reference evidence="3 4" key="1">
    <citation type="journal article" date="2019" name="Int. J. Syst. Evol. Microbiol.">
        <title>The Global Catalogue of Microorganisms (GCM) 10K type strain sequencing project: providing services to taxonomists for standard genome sequencing and annotation.</title>
        <authorList>
            <consortium name="The Broad Institute Genomics Platform"/>
            <consortium name="The Broad Institute Genome Sequencing Center for Infectious Disease"/>
            <person name="Wu L."/>
            <person name="Ma J."/>
        </authorList>
    </citation>
    <scope>NUCLEOTIDE SEQUENCE [LARGE SCALE GENOMIC DNA]</scope>
    <source>
        <strain evidence="3 4">JCM 10303</strain>
    </source>
</reference>
<sequence length="348" mass="38084">MGERGAGLVVTIALAVLALVGVSAALLVLDPRTTGADALRTGGLAAGSIVALYALWLNDRRRRVEEQRQDVERQRQELETRRTDLDRDRVSDERFARAVELLGSEADQVRVGALHALAGLARSNPSYTQTVLDVLCSYLRRPFLHPRYGDAPAKPDDDGGWPGPATANAERKLQVRLSAQRIIADLLPEAGDAEAPRYDLDLTGATLEYFDLSDRRMGTLVLRYARLFSSSNLSRCVVTGPAWFTGMTTGSGRLSSRFRCAETEFQDRAWFSKVHFHGRAEFDGTTFRGRAKFADSTVEGSLSMTGCAFADDANFKAVRFAGHVDLAGTTWQGEVPELGETRESSAPQ</sequence>